<feature type="chain" id="PRO_5007148520" evidence="1">
    <location>
        <begin position="28"/>
        <end position="55"/>
    </location>
</feature>
<dbReference type="EMBL" id="BCSX01000024">
    <property type="protein sequence ID" value="GAS88980.1"/>
    <property type="molecule type" value="Genomic_DNA"/>
</dbReference>
<comment type="caution">
    <text evidence="2">The sequence shown here is derived from an EMBL/GenBank/DDBJ whole genome shotgun (WGS) entry which is preliminary data.</text>
</comment>
<evidence type="ECO:0000313" key="2">
    <source>
        <dbReference type="EMBL" id="GAS88980.1"/>
    </source>
</evidence>
<dbReference type="Proteomes" id="UP000069620">
    <property type="component" value="Unassembled WGS sequence"/>
</dbReference>
<accession>A0A117I5S3</accession>
<organism evidence="2 3">
    <name type="scientific">Mycolicibacterium brisbanense</name>
    <dbReference type="NCBI Taxonomy" id="146020"/>
    <lineage>
        <taxon>Bacteria</taxon>
        <taxon>Bacillati</taxon>
        <taxon>Actinomycetota</taxon>
        <taxon>Actinomycetes</taxon>
        <taxon>Mycobacteriales</taxon>
        <taxon>Mycobacteriaceae</taxon>
        <taxon>Mycolicibacterium</taxon>
    </lineage>
</organism>
<reference evidence="3" key="2">
    <citation type="submission" date="2016-02" db="EMBL/GenBank/DDBJ databases">
        <title>Draft genome sequence of five rapidly growing Mycobacterium species.</title>
        <authorList>
            <person name="Katahira K."/>
            <person name="Gotou Y."/>
            <person name="Iida K."/>
            <person name="Ogura Y."/>
            <person name="Hayashi T."/>
        </authorList>
    </citation>
    <scope>NUCLEOTIDE SEQUENCE [LARGE SCALE GENOMIC DNA]</scope>
    <source>
        <strain evidence="3">JCM15654</strain>
    </source>
</reference>
<keyword evidence="1" id="KW-0732">Signal</keyword>
<dbReference type="RefSeq" id="WP_095533513.1">
    <property type="nucleotide sequence ID" value="NZ_BCSX01000024.1"/>
</dbReference>
<dbReference type="STRING" id="146020.RMCB_3076"/>
<protein>
    <submittedName>
        <fullName evidence="2">Uncharacterized protein</fullName>
    </submittedName>
</protein>
<sequence length="55" mass="5682">MKKFGFTAVVASGLAAAVLGLAGPASAGVDHQDWLNQIGQHVNVPQVDTSVHQSR</sequence>
<feature type="signal peptide" evidence="1">
    <location>
        <begin position="1"/>
        <end position="27"/>
    </location>
</feature>
<reference evidence="3" key="1">
    <citation type="journal article" date="2016" name="Genome Announc.">
        <title>Draft Genome Sequences of Five Rapidly Growing Mycobacterium Species, M. thermoresistibile, M. fortuitum subsp. acetamidolyticum, M. canariasense, M. brisbanense, and M. novocastrense.</title>
        <authorList>
            <person name="Katahira K."/>
            <person name="Ogura Y."/>
            <person name="Gotoh Y."/>
            <person name="Hayashi T."/>
        </authorList>
    </citation>
    <scope>NUCLEOTIDE SEQUENCE [LARGE SCALE GENOMIC DNA]</scope>
    <source>
        <strain evidence="3">JCM15654</strain>
    </source>
</reference>
<gene>
    <name evidence="2" type="ORF">RMCB_3076</name>
</gene>
<evidence type="ECO:0000313" key="3">
    <source>
        <dbReference type="Proteomes" id="UP000069620"/>
    </source>
</evidence>
<proteinExistence type="predicted"/>
<keyword evidence="3" id="KW-1185">Reference proteome</keyword>
<dbReference type="AlphaFoldDB" id="A0A117I5S3"/>
<evidence type="ECO:0000256" key="1">
    <source>
        <dbReference type="SAM" id="SignalP"/>
    </source>
</evidence>
<name>A0A117I5S3_9MYCO</name>